<keyword evidence="2" id="KW-0378">Hydrolase</keyword>
<dbReference type="InterPro" id="IPR029471">
    <property type="entry name" value="HNH_5"/>
</dbReference>
<dbReference type="AlphaFoldDB" id="A0A5U3S1A0"/>
<name>A0A5U3S1A0_SALET</name>
<protein>
    <submittedName>
        <fullName evidence="2">HNH endonuclease</fullName>
    </submittedName>
</protein>
<proteinExistence type="predicted"/>
<accession>A0A5U3S1A0</accession>
<keyword evidence="2" id="KW-0255">Endonuclease</keyword>
<dbReference type="GO" id="GO:0004519">
    <property type="term" value="F:endonuclease activity"/>
    <property type="evidence" value="ECO:0007669"/>
    <property type="project" value="UniProtKB-KW"/>
</dbReference>
<organism evidence="2">
    <name type="scientific">Salmonella enterica I</name>
    <dbReference type="NCBI Taxonomy" id="59201"/>
    <lineage>
        <taxon>Bacteria</taxon>
        <taxon>Pseudomonadati</taxon>
        <taxon>Pseudomonadota</taxon>
        <taxon>Gammaproteobacteria</taxon>
        <taxon>Enterobacterales</taxon>
        <taxon>Enterobacteriaceae</taxon>
        <taxon>Salmonella</taxon>
    </lineage>
</organism>
<dbReference type="EMBL" id="AAGMSH010000109">
    <property type="protein sequence ID" value="EBP6617692.1"/>
    <property type="molecule type" value="Genomic_DNA"/>
</dbReference>
<reference evidence="2" key="1">
    <citation type="submission" date="2018-07" db="EMBL/GenBank/DDBJ databases">
        <authorList>
            <consortium name="GenomeTrakr network: Whole genome sequencing for foodborne pathogen traceback"/>
        </authorList>
    </citation>
    <scope>NUCLEOTIDE SEQUENCE</scope>
    <source>
        <strain evidence="2">ADRDL-NGUA-38</strain>
    </source>
</reference>
<keyword evidence="2" id="KW-0540">Nuclease</keyword>
<dbReference type="Pfam" id="PF14279">
    <property type="entry name" value="HNH_5"/>
    <property type="match status" value="1"/>
</dbReference>
<feature type="domain" description="HNH endonuclease 5" evidence="1">
    <location>
        <begin position="30"/>
        <end position="79"/>
    </location>
</feature>
<gene>
    <name evidence="2" type="ORF">AGQ41_23060</name>
</gene>
<sequence length="334" mass="38951">MNNHDWLNHYEIVYMNELLSEEYINRKGKCRFCNGIEPIAQFNHISHVVPEFLGNKFLFSNDECDECNRKFGNTIENDLANFVGIHRTLTAIKGKNGIPSKEYQKEREKIYYNKDNILSIVAHANSEAISISLKEKTLRIESQKEPYYPIGVFKALTKIALSVMPENYLSDFSKNLNWLNESNEINTFLPPQVIRALYTFIPGFTPFPAIQTLLIKRKDGIFDMPYMIFRIAFKNFIYQIPLFRDINDLPHIGESHDKMIMHLIPNYHDYCGRKHLFGSSESIILDFSLCEKLKAQKEKFEFSFGEQLSLDTTGMAFNHRNEVTYAKLNPFRDA</sequence>
<comment type="caution">
    <text evidence="2">The sequence shown here is derived from an EMBL/GenBank/DDBJ whole genome shotgun (WGS) entry which is preliminary data.</text>
</comment>
<evidence type="ECO:0000259" key="1">
    <source>
        <dbReference type="Pfam" id="PF14279"/>
    </source>
</evidence>
<evidence type="ECO:0000313" key="2">
    <source>
        <dbReference type="EMBL" id="EBP6617692.1"/>
    </source>
</evidence>